<evidence type="ECO:0000259" key="6">
    <source>
        <dbReference type="PROSITE" id="PS50977"/>
    </source>
</evidence>
<dbReference type="RefSeq" id="WP_378567839.1">
    <property type="nucleotide sequence ID" value="NZ_JBHSDL010000030.1"/>
</dbReference>
<accession>A0ABV8VR84</accession>
<evidence type="ECO:0000256" key="5">
    <source>
        <dbReference type="SAM" id="MobiDB-lite"/>
    </source>
</evidence>
<evidence type="ECO:0000313" key="7">
    <source>
        <dbReference type="EMBL" id="MFC4377335.1"/>
    </source>
</evidence>
<evidence type="ECO:0000256" key="3">
    <source>
        <dbReference type="ARBA" id="ARBA00023163"/>
    </source>
</evidence>
<keyword evidence="1" id="KW-0805">Transcription regulation</keyword>
<proteinExistence type="predicted"/>
<dbReference type="Pfam" id="PF21993">
    <property type="entry name" value="TetR_C_13_2"/>
    <property type="match status" value="1"/>
</dbReference>
<evidence type="ECO:0000256" key="4">
    <source>
        <dbReference type="PROSITE-ProRule" id="PRU00335"/>
    </source>
</evidence>
<evidence type="ECO:0000256" key="2">
    <source>
        <dbReference type="ARBA" id="ARBA00023125"/>
    </source>
</evidence>
<dbReference type="SUPFAM" id="SSF48498">
    <property type="entry name" value="Tetracyclin repressor-like, C-terminal domain"/>
    <property type="match status" value="1"/>
</dbReference>
<organism evidence="7 8">
    <name type="scientific">Nocardia halotolerans</name>
    <dbReference type="NCBI Taxonomy" id="1755878"/>
    <lineage>
        <taxon>Bacteria</taxon>
        <taxon>Bacillati</taxon>
        <taxon>Actinomycetota</taxon>
        <taxon>Actinomycetes</taxon>
        <taxon>Mycobacteriales</taxon>
        <taxon>Nocardiaceae</taxon>
        <taxon>Nocardia</taxon>
    </lineage>
</organism>
<feature type="region of interest" description="Disordered" evidence="5">
    <location>
        <begin position="202"/>
        <end position="230"/>
    </location>
</feature>
<keyword evidence="3" id="KW-0804">Transcription</keyword>
<keyword evidence="2 4" id="KW-0238">DNA-binding</keyword>
<sequence length="230" mass="24506">MAADARGRLITSAIALIRRRGVAGTAVSDLLEHSGTARQSIYKHFPDGKSELIEESVRVAGTMIEQMIEQMTETLAPTEMLRALVDYWKWVLTDSDFQAGCPIAAAAYAGTDAPGARDVASRTFHRWEDRLAENAIAQGIAADRAHTLATTVIASIEGAIMMSVADRSCVPLDRTHDQLHDLLDMYLGAGSTPAQPALRRMAMGSGDLSGGAPSVHPTPSPSPAPGRKQS</sequence>
<evidence type="ECO:0000256" key="1">
    <source>
        <dbReference type="ARBA" id="ARBA00023015"/>
    </source>
</evidence>
<dbReference type="SUPFAM" id="SSF46689">
    <property type="entry name" value="Homeodomain-like"/>
    <property type="match status" value="1"/>
</dbReference>
<dbReference type="Pfam" id="PF00440">
    <property type="entry name" value="TetR_N"/>
    <property type="match status" value="1"/>
</dbReference>
<reference evidence="8" key="1">
    <citation type="journal article" date="2019" name="Int. J. Syst. Evol. Microbiol.">
        <title>The Global Catalogue of Microorganisms (GCM) 10K type strain sequencing project: providing services to taxonomists for standard genome sequencing and annotation.</title>
        <authorList>
            <consortium name="The Broad Institute Genomics Platform"/>
            <consortium name="The Broad Institute Genome Sequencing Center for Infectious Disease"/>
            <person name="Wu L."/>
            <person name="Ma J."/>
        </authorList>
    </citation>
    <scope>NUCLEOTIDE SEQUENCE [LARGE SCALE GENOMIC DNA]</scope>
    <source>
        <strain evidence="8">IBRC-M 10490</strain>
    </source>
</reference>
<dbReference type="EMBL" id="JBHSDL010000030">
    <property type="protein sequence ID" value="MFC4377335.1"/>
    <property type="molecule type" value="Genomic_DNA"/>
</dbReference>
<dbReference type="PROSITE" id="PS50977">
    <property type="entry name" value="HTH_TETR_2"/>
    <property type="match status" value="1"/>
</dbReference>
<dbReference type="PANTHER" id="PTHR47506:SF3">
    <property type="entry name" value="HTH-TYPE TRANSCRIPTIONAL REGULATOR LMRA"/>
    <property type="match status" value="1"/>
</dbReference>
<keyword evidence="8" id="KW-1185">Reference proteome</keyword>
<evidence type="ECO:0000313" key="8">
    <source>
        <dbReference type="Proteomes" id="UP001595844"/>
    </source>
</evidence>
<dbReference type="InterPro" id="IPR009057">
    <property type="entry name" value="Homeodomain-like_sf"/>
</dbReference>
<dbReference type="InterPro" id="IPR036271">
    <property type="entry name" value="Tet_transcr_reg_TetR-rel_C_sf"/>
</dbReference>
<dbReference type="InterPro" id="IPR054156">
    <property type="entry name" value="YxaF_TetR_C"/>
</dbReference>
<comment type="caution">
    <text evidence="7">The sequence shown here is derived from an EMBL/GenBank/DDBJ whole genome shotgun (WGS) entry which is preliminary data.</text>
</comment>
<name>A0ABV8VR84_9NOCA</name>
<feature type="domain" description="HTH tetR-type" evidence="6">
    <location>
        <begin position="3"/>
        <end position="63"/>
    </location>
</feature>
<dbReference type="PANTHER" id="PTHR47506">
    <property type="entry name" value="TRANSCRIPTIONAL REGULATORY PROTEIN"/>
    <property type="match status" value="1"/>
</dbReference>
<dbReference type="Proteomes" id="UP001595844">
    <property type="component" value="Unassembled WGS sequence"/>
</dbReference>
<dbReference type="InterPro" id="IPR001647">
    <property type="entry name" value="HTH_TetR"/>
</dbReference>
<dbReference type="Gene3D" id="1.10.357.10">
    <property type="entry name" value="Tetracycline Repressor, domain 2"/>
    <property type="match status" value="1"/>
</dbReference>
<feature type="DNA-binding region" description="H-T-H motif" evidence="4">
    <location>
        <begin position="26"/>
        <end position="45"/>
    </location>
</feature>
<gene>
    <name evidence="7" type="ORF">ACFO5K_24950</name>
</gene>
<protein>
    <submittedName>
        <fullName evidence="7">TetR/AcrR family transcriptional regulator</fullName>
    </submittedName>
</protein>